<dbReference type="InterPro" id="IPR056002">
    <property type="entry name" value="DUF7580"/>
</dbReference>
<dbReference type="Gene3D" id="1.10.510.10">
    <property type="entry name" value="Transferase(Phosphotransferase) domain 1"/>
    <property type="match status" value="1"/>
</dbReference>
<evidence type="ECO:0000313" key="2">
    <source>
        <dbReference type="EMBL" id="CZR64754.1"/>
    </source>
</evidence>
<organism evidence="2 3">
    <name type="scientific">Phialocephala subalpina</name>
    <dbReference type="NCBI Taxonomy" id="576137"/>
    <lineage>
        <taxon>Eukaryota</taxon>
        <taxon>Fungi</taxon>
        <taxon>Dikarya</taxon>
        <taxon>Ascomycota</taxon>
        <taxon>Pezizomycotina</taxon>
        <taxon>Leotiomycetes</taxon>
        <taxon>Helotiales</taxon>
        <taxon>Mollisiaceae</taxon>
        <taxon>Phialocephala</taxon>
        <taxon>Phialocephala fortinii species complex</taxon>
    </lineage>
</organism>
<evidence type="ECO:0000259" key="1">
    <source>
        <dbReference type="Pfam" id="PF24476"/>
    </source>
</evidence>
<evidence type="ECO:0000313" key="3">
    <source>
        <dbReference type="Proteomes" id="UP000184330"/>
    </source>
</evidence>
<gene>
    <name evidence="2" type="ORF">PAC_14653</name>
</gene>
<dbReference type="OrthoDB" id="1911848at2759"/>
<accession>A0A1L7XIA0</accession>
<reference evidence="2 3" key="1">
    <citation type="submission" date="2016-03" db="EMBL/GenBank/DDBJ databases">
        <authorList>
            <person name="Ploux O."/>
        </authorList>
    </citation>
    <scope>NUCLEOTIDE SEQUENCE [LARGE SCALE GENOMIC DNA]</scope>
    <source>
        <strain evidence="2 3">UAMH 11012</strain>
    </source>
</reference>
<dbReference type="Proteomes" id="UP000184330">
    <property type="component" value="Unassembled WGS sequence"/>
</dbReference>
<dbReference type="EMBL" id="FJOG01000028">
    <property type="protein sequence ID" value="CZR64754.1"/>
    <property type="molecule type" value="Genomic_DNA"/>
</dbReference>
<dbReference type="InterPro" id="IPR011009">
    <property type="entry name" value="Kinase-like_dom_sf"/>
</dbReference>
<dbReference type="AlphaFoldDB" id="A0A1L7XIA0"/>
<dbReference type="PANTHER" id="PTHR37542">
    <property type="entry name" value="HELO DOMAIN-CONTAINING PROTEIN-RELATED"/>
    <property type="match status" value="1"/>
</dbReference>
<keyword evidence="3" id="KW-1185">Reference proteome</keyword>
<proteinExistence type="predicted"/>
<dbReference type="PANTHER" id="PTHR37542:SF1">
    <property type="entry name" value="PRION-INHIBITION AND PROPAGATION HELO DOMAIN-CONTAINING PROTEIN"/>
    <property type="match status" value="1"/>
</dbReference>
<name>A0A1L7XIA0_9HELO</name>
<sequence>MKGVDRPSLNQRFSIALKLAKAVQKWHSVGWVHQGISSPNVIFFLWKGTRKLDYSSPFLQGFEFARPDADPSIGRPADDILASLYRHPDRRMPERKGHRKIHDLYSLGVVLLEIGLWQSIVDIVQGKSKQVSSPETVRYKIQAAVSDRLSHYVGKTYQAAVNVCLDSDFGVELDDRQESRLARAFQKKVVDEIGKGVFLQG</sequence>
<protein>
    <recommendedName>
        <fullName evidence="1">DUF7580 domain-containing protein</fullName>
    </recommendedName>
</protein>
<dbReference type="Pfam" id="PF24476">
    <property type="entry name" value="DUF7580"/>
    <property type="match status" value="1"/>
</dbReference>
<feature type="domain" description="DUF7580" evidence="1">
    <location>
        <begin position="8"/>
        <end position="193"/>
    </location>
</feature>
<dbReference type="SUPFAM" id="SSF56112">
    <property type="entry name" value="Protein kinase-like (PK-like)"/>
    <property type="match status" value="1"/>
</dbReference>